<name>A0A8J2VH59_9BACL</name>
<dbReference type="AlphaFoldDB" id="A0A8J2VH59"/>
<dbReference type="GO" id="GO:0015627">
    <property type="term" value="C:type II protein secretion system complex"/>
    <property type="evidence" value="ECO:0007669"/>
    <property type="project" value="TreeGrafter"/>
</dbReference>
<dbReference type="GO" id="GO:0003677">
    <property type="term" value="F:DNA binding"/>
    <property type="evidence" value="ECO:0007669"/>
    <property type="project" value="InterPro"/>
</dbReference>
<dbReference type="RefSeq" id="WP_188647232.1">
    <property type="nucleotide sequence ID" value="NZ_BMHQ01000004.1"/>
</dbReference>
<feature type="domain" description="Helix-hairpin-helix DNA-binding motif class 1" evidence="3">
    <location>
        <begin position="201"/>
        <end position="220"/>
    </location>
</feature>
<keyword evidence="2" id="KW-0472">Membrane</keyword>
<dbReference type="InterPro" id="IPR003583">
    <property type="entry name" value="Hlx-hairpin-Hlx_DNA-bd_motif"/>
</dbReference>
<evidence type="ECO:0000259" key="3">
    <source>
        <dbReference type="SMART" id="SM00278"/>
    </source>
</evidence>
<reference evidence="4" key="1">
    <citation type="journal article" date="2014" name="Int. J. Syst. Evol. Microbiol.">
        <title>Complete genome sequence of Corynebacterium casei LMG S-19264T (=DSM 44701T), isolated from a smear-ripened cheese.</title>
        <authorList>
            <consortium name="US DOE Joint Genome Institute (JGI-PGF)"/>
            <person name="Walter F."/>
            <person name="Albersmeier A."/>
            <person name="Kalinowski J."/>
            <person name="Ruckert C."/>
        </authorList>
    </citation>
    <scope>NUCLEOTIDE SEQUENCE</scope>
    <source>
        <strain evidence="4">CGMCC 1.15179</strain>
    </source>
</reference>
<dbReference type="Pfam" id="PF10531">
    <property type="entry name" value="SLBB"/>
    <property type="match status" value="1"/>
</dbReference>
<feature type="transmembrane region" description="Helical" evidence="2">
    <location>
        <begin position="12"/>
        <end position="33"/>
    </location>
</feature>
<feature type="compositionally biased region" description="Low complexity" evidence="1">
    <location>
        <begin position="134"/>
        <end position="157"/>
    </location>
</feature>
<accession>A0A8J2VH59</accession>
<keyword evidence="5" id="KW-1185">Reference proteome</keyword>
<reference evidence="4" key="2">
    <citation type="submission" date="2020-09" db="EMBL/GenBank/DDBJ databases">
        <authorList>
            <person name="Sun Q."/>
            <person name="Zhou Y."/>
        </authorList>
    </citation>
    <scope>NUCLEOTIDE SEQUENCE</scope>
    <source>
        <strain evidence="4">CGMCC 1.15179</strain>
    </source>
</reference>
<dbReference type="Proteomes" id="UP000625210">
    <property type="component" value="Unassembled WGS sequence"/>
</dbReference>
<dbReference type="PANTHER" id="PTHR21180">
    <property type="entry name" value="ENDONUCLEASE/EXONUCLEASE/PHOSPHATASE FAMILY DOMAIN-CONTAINING PROTEIN 1"/>
    <property type="match status" value="1"/>
</dbReference>
<dbReference type="EMBL" id="BMHQ01000004">
    <property type="protein sequence ID" value="GGE14229.1"/>
    <property type="molecule type" value="Genomic_DNA"/>
</dbReference>
<evidence type="ECO:0000256" key="1">
    <source>
        <dbReference type="SAM" id="MobiDB-lite"/>
    </source>
</evidence>
<dbReference type="NCBIfam" id="TIGR00426">
    <property type="entry name" value="competence protein ComEA helix-hairpin-helix repeat region"/>
    <property type="match status" value="1"/>
</dbReference>
<dbReference type="InterPro" id="IPR019554">
    <property type="entry name" value="Soluble_ligand-bd"/>
</dbReference>
<protein>
    <submittedName>
        <fullName evidence="4">ComE operon protein 1</fullName>
    </submittedName>
</protein>
<sequence>MWEEPWSAREKRWAVVAGVLAVLLIILLLYLWWGPQATKEETAALAPYTEAETVKPRKQKATKENTLPADVTVDVKGAVEAPGVYRLPAKARVLDAVNKAGGASSNADMDQVNLAQPLTDGMVVWIPKKGEKQPPAVASGSAPASSDSAVQSSSEAGSTGGKININTATAAELDELNGIGPSKAEAIVRYREENGPFTAVEDLLEVPGIGEKTLEQFREQITVG</sequence>
<dbReference type="GO" id="GO:0015628">
    <property type="term" value="P:protein secretion by the type II secretion system"/>
    <property type="evidence" value="ECO:0007669"/>
    <property type="project" value="TreeGrafter"/>
</dbReference>
<comment type="caution">
    <text evidence="4">The sequence shown here is derived from an EMBL/GenBank/DDBJ whole genome shotgun (WGS) entry which is preliminary data.</text>
</comment>
<dbReference type="InterPro" id="IPR051675">
    <property type="entry name" value="Endo/Exo/Phosphatase_dom_1"/>
</dbReference>
<organism evidence="4 5">
    <name type="scientific">Marinithermofilum abyssi</name>
    <dbReference type="NCBI Taxonomy" id="1571185"/>
    <lineage>
        <taxon>Bacteria</taxon>
        <taxon>Bacillati</taxon>
        <taxon>Bacillota</taxon>
        <taxon>Bacilli</taxon>
        <taxon>Bacillales</taxon>
        <taxon>Thermoactinomycetaceae</taxon>
        <taxon>Marinithermofilum</taxon>
    </lineage>
</organism>
<evidence type="ECO:0000313" key="4">
    <source>
        <dbReference type="EMBL" id="GGE14229.1"/>
    </source>
</evidence>
<dbReference type="Pfam" id="PF12836">
    <property type="entry name" value="HHH_3"/>
    <property type="match status" value="1"/>
</dbReference>
<feature type="domain" description="Helix-hairpin-helix DNA-binding motif class 1" evidence="3">
    <location>
        <begin position="171"/>
        <end position="190"/>
    </location>
</feature>
<dbReference type="Gene3D" id="3.10.560.10">
    <property type="entry name" value="Outer membrane lipoprotein wza domain like"/>
    <property type="match status" value="1"/>
</dbReference>
<dbReference type="SUPFAM" id="SSF47781">
    <property type="entry name" value="RuvA domain 2-like"/>
    <property type="match status" value="1"/>
</dbReference>
<keyword evidence="2" id="KW-0812">Transmembrane</keyword>
<gene>
    <name evidence="4" type="primary">comEA</name>
    <name evidence="4" type="ORF">GCM10011571_14600</name>
</gene>
<evidence type="ECO:0000313" key="5">
    <source>
        <dbReference type="Proteomes" id="UP000625210"/>
    </source>
</evidence>
<dbReference type="GO" id="GO:0006281">
    <property type="term" value="P:DNA repair"/>
    <property type="evidence" value="ECO:0007669"/>
    <property type="project" value="InterPro"/>
</dbReference>
<keyword evidence="2" id="KW-1133">Transmembrane helix</keyword>
<proteinExistence type="predicted"/>
<dbReference type="SMART" id="SM00278">
    <property type="entry name" value="HhH1"/>
    <property type="match status" value="2"/>
</dbReference>
<dbReference type="PANTHER" id="PTHR21180:SF32">
    <property type="entry name" value="ENDONUCLEASE_EXONUCLEASE_PHOSPHATASE FAMILY DOMAIN-CONTAINING PROTEIN 1"/>
    <property type="match status" value="1"/>
</dbReference>
<feature type="region of interest" description="Disordered" evidence="1">
    <location>
        <begin position="130"/>
        <end position="162"/>
    </location>
</feature>
<evidence type="ECO:0000256" key="2">
    <source>
        <dbReference type="SAM" id="Phobius"/>
    </source>
</evidence>
<dbReference type="Gene3D" id="1.10.150.280">
    <property type="entry name" value="AF1531-like domain"/>
    <property type="match status" value="1"/>
</dbReference>
<dbReference type="InterPro" id="IPR004509">
    <property type="entry name" value="Competence_ComEA_HhH"/>
</dbReference>
<dbReference type="InterPro" id="IPR010994">
    <property type="entry name" value="RuvA_2-like"/>
</dbReference>